<dbReference type="Proteomes" id="UP000316806">
    <property type="component" value="Chromosome"/>
</dbReference>
<reference evidence="2 3" key="1">
    <citation type="journal article" date="2019" name="J. Ind. Microbiol. Biotechnol.">
        <title>The complete genomic sequence of Streptomyces spectabilis NRRL-2792 and identification of secondary metabolite biosynthetic gene clusters.</title>
        <authorList>
            <person name="Sinha A."/>
            <person name="Phillips-Salemka S."/>
            <person name="Niraula T.A."/>
            <person name="Short K.A."/>
            <person name="Niraula N.P."/>
        </authorList>
    </citation>
    <scope>NUCLEOTIDE SEQUENCE [LARGE SCALE GENOMIC DNA]</scope>
    <source>
        <strain evidence="2 3">NRRL 2792</strain>
    </source>
</reference>
<keyword evidence="1" id="KW-0812">Transmembrane</keyword>
<proteinExistence type="predicted"/>
<feature type="transmembrane region" description="Helical" evidence="1">
    <location>
        <begin position="132"/>
        <end position="151"/>
    </location>
</feature>
<gene>
    <name evidence="2" type="ORF">FH965_01320</name>
</gene>
<keyword evidence="1" id="KW-0472">Membrane</keyword>
<feature type="transmembrane region" description="Helical" evidence="1">
    <location>
        <begin position="267"/>
        <end position="287"/>
    </location>
</feature>
<name>A0A516R149_STRST</name>
<feature type="transmembrane region" description="Helical" evidence="1">
    <location>
        <begin position="244"/>
        <end position="261"/>
    </location>
</feature>
<accession>A0A516R149</accession>
<keyword evidence="1" id="KW-1133">Transmembrane helix</keyword>
<feature type="transmembrane region" description="Helical" evidence="1">
    <location>
        <begin position="109"/>
        <end position="127"/>
    </location>
</feature>
<dbReference type="EMBL" id="CP040916">
    <property type="protein sequence ID" value="QDQ09372.1"/>
    <property type="molecule type" value="Genomic_DNA"/>
</dbReference>
<organism evidence="2 3">
    <name type="scientific">Streptomyces spectabilis</name>
    <dbReference type="NCBI Taxonomy" id="68270"/>
    <lineage>
        <taxon>Bacteria</taxon>
        <taxon>Bacillati</taxon>
        <taxon>Actinomycetota</taxon>
        <taxon>Actinomycetes</taxon>
        <taxon>Kitasatosporales</taxon>
        <taxon>Streptomycetaceae</taxon>
        <taxon>Streptomyces</taxon>
    </lineage>
</organism>
<evidence type="ECO:0000313" key="3">
    <source>
        <dbReference type="Proteomes" id="UP000316806"/>
    </source>
</evidence>
<protein>
    <submittedName>
        <fullName evidence="2">Uncharacterized protein</fullName>
    </submittedName>
</protein>
<sequence length="291" mass="29623">MNDRMLRLYPAGYRSAYGEEIVDVHREMTADLPRAARLRADADLAAHALRVRLGLDSASRGGRFFAVAAPFTLAATAVSNGLVLTRWYAGLVISPAPAWTQLSHTDLPVALHLMFSLSVCVGAIVALTGRWVLGVAAAVCGLLGTAVQGVLDAPLAQGGGMTSAVTLLAAAVVLACPVDRRPGKGLSGAAAAVAGIGWFPVVVADTGAFGVTTDYGVWPMLVLAVAGAALALRRQSSGAREIGAVAVASTPLAVAALAGAGPDLWPLIGMLLVLSLSAALGTCAIAARRRR</sequence>
<feature type="transmembrane region" description="Helical" evidence="1">
    <location>
        <begin position="64"/>
        <end position="89"/>
    </location>
</feature>
<evidence type="ECO:0000313" key="2">
    <source>
        <dbReference type="EMBL" id="QDQ09372.1"/>
    </source>
</evidence>
<evidence type="ECO:0000256" key="1">
    <source>
        <dbReference type="SAM" id="Phobius"/>
    </source>
</evidence>
<feature type="transmembrane region" description="Helical" evidence="1">
    <location>
        <begin position="185"/>
        <end position="203"/>
    </location>
</feature>
<dbReference type="AlphaFoldDB" id="A0A516R149"/>
<dbReference type="RefSeq" id="WP_144000950.1">
    <property type="nucleotide sequence ID" value="NZ_CP040916.1"/>
</dbReference>
<feature type="transmembrane region" description="Helical" evidence="1">
    <location>
        <begin position="215"/>
        <end position="232"/>
    </location>
</feature>
<feature type="transmembrane region" description="Helical" evidence="1">
    <location>
        <begin position="157"/>
        <end position="178"/>
    </location>
</feature>